<protein>
    <submittedName>
        <fullName evidence="2">Uncharacterized protein</fullName>
    </submittedName>
</protein>
<gene>
    <name evidence="2" type="ORF">BJ554DRAFT_6164</name>
</gene>
<name>A0A8H8DKX4_9FUNG</name>
<accession>A0A8H8DKX4</accession>
<feature type="region of interest" description="Disordered" evidence="1">
    <location>
        <begin position="183"/>
        <end position="210"/>
    </location>
</feature>
<feature type="region of interest" description="Disordered" evidence="1">
    <location>
        <begin position="81"/>
        <end position="113"/>
    </location>
</feature>
<feature type="region of interest" description="Disordered" evidence="1">
    <location>
        <begin position="351"/>
        <end position="376"/>
    </location>
</feature>
<sequence length="456" mass="48546">MSARKVRGVRRDVLCTLATPVAEAPVFLPPGLRASDLRTPRRCAVFVFVLVLERATPRSLATGNLQRGNFERSSEWGVSFDAGGRADDPASDAGNGRRTVRGRPPSRAATGEGRHVSLPTMLTAIRDTGFCYYDDGARAWISDKCNLHVGWARGCCGRRAWSRAATGSGEETQVRTNAARLDVARQRGGARRQARRSLLSPPAPAHSPRDMARVGCANEQHVQDAVAAATAARRATADRGIVRRRGWAAPEPHQGRKPAVSGDRSATAAAAAPSSRAARAAVAVTAHGGRRAGPSRGRAAGQGKQGLAEVPGGDKNSTAGSFQCRPRYAPVDRAAARPFCPSRAAGFAQGQMAWGRGRGKEEKNPPLGRNHSSGRLAGDDPLARGPVFFFFFFSQKREKARGSKSQSLGGSVRCVAWGGRRRGEGGKGGKKVAFRFFFFPFLFPFYFGGGAGGHAF</sequence>
<dbReference type="AlphaFoldDB" id="A0A8H8DKX4"/>
<organism evidence="2 3">
    <name type="scientific">Olpidium bornovanus</name>
    <dbReference type="NCBI Taxonomy" id="278681"/>
    <lineage>
        <taxon>Eukaryota</taxon>
        <taxon>Fungi</taxon>
        <taxon>Fungi incertae sedis</taxon>
        <taxon>Olpidiomycota</taxon>
        <taxon>Olpidiomycotina</taxon>
        <taxon>Olpidiomycetes</taxon>
        <taxon>Olpidiales</taxon>
        <taxon>Olpidiaceae</taxon>
        <taxon>Olpidium</taxon>
    </lineage>
</organism>
<evidence type="ECO:0000256" key="1">
    <source>
        <dbReference type="SAM" id="MobiDB-lite"/>
    </source>
</evidence>
<keyword evidence="3" id="KW-1185">Reference proteome</keyword>
<comment type="caution">
    <text evidence="2">The sequence shown here is derived from an EMBL/GenBank/DDBJ whole genome shotgun (WGS) entry which is preliminary data.</text>
</comment>
<dbReference type="Proteomes" id="UP000673691">
    <property type="component" value="Unassembled WGS sequence"/>
</dbReference>
<feature type="compositionally biased region" description="Low complexity" evidence="1">
    <location>
        <begin position="259"/>
        <end position="302"/>
    </location>
</feature>
<evidence type="ECO:0000313" key="3">
    <source>
        <dbReference type="Proteomes" id="UP000673691"/>
    </source>
</evidence>
<evidence type="ECO:0000313" key="2">
    <source>
        <dbReference type="EMBL" id="KAG5461617.1"/>
    </source>
</evidence>
<reference evidence="2 3" key="1">
    <citation type="journal article" name="Sci. Rep.">
        <title>Genome-scale phylogenetic analyses confirm Olpidium as the closest living zoosporic fungus to the non-flagellated, terrestrial fungi.</title>
        <authorList>
            <person name="Chang Y."/>
            <person name="Rochon D."/>
            <person name="Sekimoto S."/>
            <person name="Wang Y."/>
            <person name="Chovatia M."/>
            <person name="Sandor L."/>
            <person name="Salamov A."/>
            <person name="Grigoriev I.V."/>
            <person name="Stajich J.E."/>
            <person name="Spatafora J.W."/>
        </authorList>
    </citation>
    <scope>NUCLEOTIDE SEQUENCE [LARGE SCALE GENOMIC DNA]</scope>
    <source>
        <strain evidence="2">S191</strain>
    </source>
</reference>
<proteinExistence type="predicted"/>
<feature type="region of interest" description="Disordered" evidence="1">
    <location>
        <begin position="227"/>
        <end position="324"/>
    </location>
</feature>
<dbReference type="EMBL" id="JAEFCI010003388">
    <property type="protein sequence ID" value="KAG5461617.1"/>
    <property type="molecule type" value="Genomic_DNA"/>
</dbReference>